<feature type="compositionally biased region" description="Polar residues" evidence="5">
    <location>
        <begin position="802"/>
        <end position="813"/>
    </location>
</feature>
<evidence type="ECO:0000313" key="8">
    <source>
        <dbReference type="Proteomes" id="UP000283269"/>
    </source>
</evidence>
<protein>
    <recommendedName>
        <fullName evidence="6">Zinc-finger domain-containing protein</fullName>
    </recommendedName>
</protein>
<evidence type="ECO:0000256" key="5">
    <source>
        <dbReference type="SAM" id="MobiDB-lite"/>
    </source>
</evidence>
<organism evidence="7 8">
    <name type="scientific">Psilocybe cyanescens</name>
    <dbReference type="NCBI Taxonomy" id="93625"/>
    <lineage>
        <taxon>Eukaryota</taxon>
        <taxon>Fungi</taxon>
        <taxon>Dikarya</taxon>
        <taxon>Basidiomycota</taxon>
        <taxon>Agaricomycotina</taxon>
        <taxon>Agaricomycetes</taxon>
        <taxon>Agaricomycetidae</taxon>
        <taxon>Agaricales</taxon>
        <taxon>Agaricineae</taxon>
        <taxon>Strophariaceae</taxon>
        <taxon>Psilocybe</taxon>
    </lineage>
</organism>
<keyword evidence="4" id="KW-0539">Nucleus</keyword>
<feature type="region of interest" description="Disordered" evidence="5">
    <location>
        <begin position="1483"/>
        <end position="1505"/>
    </location>
</feature>
<feature type="region of interest" description="Disordered" evidence="5">
    <location>
        <begin position="1"/>
        <end position="64"/>
    </location>
</feature>
<name>A0A409XJ19_PSICY</name>
<dbReference type="InParanoid" id="A0A409XJ19"/>
<feature type="region of interest" description="Disordered" evidence="5">
    <location>
        <begin position="177"/>
        <end position="224"/>
    </location>
</feature>
<evidence type="ECO:0000313" key="7">
    <source>
        <dbReference type="EMBL" id="PPQ90728.1"/>
    </source>
</evidence>
<feature type="compositionally biased region" description="Acidic residues" evidence="5">
    <location>
        <begin position="1353"/>
        <end position="1367"/>
    </location>
</feature>
<proteinExistence type="predicted"/>
<dbReference type="Pfam" id="PF10497">
    <property type="entry name" value="zf-4CXXC_R1"/>
    <property type="match status" value="1"/>
</dbReference>
<feature type="region of interest" description="Disordered" evidence="5">
    <location>
        <begin position="649"/>
        <end position="673"/>
    </location>
</feature>
<evidence type="ECO:0000256" key="2">
    <source>
        <dbReference type="ARBA" id="ARBA00023015"/>
    </source>
</evidence>
<keyword evidence="2" id="KW-0805">Transcription regulation</keyword>
<gene>
    <name evidence="7" type="ORF">CVT25_005036</name>
</gene>
<feature type="compositionally biased region" description="Low complexity" evidence="5">
    <location>
        <begin position="825"/>
        <end position="840"/>
    </location>
</feature>
<comment type="caution">
    <text evidence="7">The sequence shown here is derived from an EMBL/GenBank/DDBJ whole genome shotgun (WGS) entry which is preliminary data.</text>
</comment>
<feature type="region of interest" description="Disordered" evidence="5">
    <location>
        <begin position="283"/>
        <end position="311"/>
    </location>
</feature>
<dbReference type="GO" id="GO:0005634">
    <property type="term" value="C:nucleus"/>
    <property type="evidence" value="ECO:0007669"/>
    <property type="project" value="UniProtKB-SubCell"/>
</dbReference>
<evidence type="ECO:0000256" key="1">
    <source>
        <dbReference type="ARBA" id="ARBA00004123"/>
    </source>
</evidence>
<keyword evidence="3" id="KW-0804">Transcription</keyword>
<feature type="compositionally biased region" description="Polar residues" evidence="5">
    <location>
        <begin position="180"/>
        <end position="200"/>
    </location>
</feature>
<keyword evidence="8" id="KW-1185">Reference proteome</keyword>
<evidence type="ECO:0000256" key="3">
    <source>
        <dbReference type="ARBA" id="ARBA00023163"/>
    </source>
</evidence>
<dbReference type="Proteomes" id="UP000283269">
    <property type="component" value="Unassembled WGS sequence"/>
</dbReference>
<comment type="subcellular location">
    <subcellularLocation>
        <location evidence="1">Nucleus</location>
    </subcellularLocation>
</comment>
<dbReference type="InterPro" id="IPR018866">
    <property type="entry name" value="Znf-4CXXC_R1"/>
</dbReference>
<feature type="region of interest" description="Disordered" evidence="5">
    <location>
        <begin position="612"/>
        <end position="634"/>
    </location>
</feature>
<feature type="compositionally biased region" description="Polar residues" evidence="5">
    <location>
        <begin position="1036"/>
        <end position="1046"/>
    </location>
</feature>
<feature type="region of interest" description="Disordered" evidence="5">
    <location>
        <begin position="955"/>
        <end position="1058"/>
    </location>
</feature>
<feature type="compositionally biased region" description="Polar residues" evidence="5">
    <location>
        <begin position="662"/>
        <end position="672"/>
    </location>
</feature>
<feature type="compositionally biased region" description="Polar residues" evidence="5">
    <location>
        <begin position="612"/>
        <end position="625"/>
    </location>
</feature>
<sequence>MMKSYTLNNWDGQLSNSESQTTQNLTKDENGSNTWESRSHALGSPSGHPRVRNGAPIADNEMMDRPIKQTYVETMANITVEATLADERKDASVMSQSTTRTFVPVENSLLHAFHAHTAPTSPHRAKKLEAVLFAPPSPIPQKDFDVISLHNTDAEGEDEDDDAAAAVIQLLISPTKLNEPPQSHISSPAYSGHNSLFSSHPSEDLPSSDHLFTPEPLPPRPAPSLKRERAMYVDVPTLLGPKSEYRWMLPLPRRPKKPRPPVPAVMVYQSLQDALQASIDNNTRGVQTTTTTTKKKKKEGREKPQNAVAGSSKHPIVLDSVSSGGSVYVSTTKKRVQREEVLQDSKKKQKRTHVDIDLTLSDGESPVAVPKLKPKLLRPKVNLPRVVPAHDKENDAITTLVLDVVKPIDFQIWDLNTRFLRASVMQRKKADSSTPFVAEPELLPRRKTETLSREKPWFCRIPSQPSLDEDEISLGGTILTSWDAAGGSVLEEESDDDEIIFLEPHQIQQQQQQQHLGRPPASVSSSSNVSRRNKPPLPRKIDLAARYRKKVKTQGGPNPIVSKHSSQPHIFGLKPISPSSSFSTQAQPHFDLGPSLSNNQFVEGEFTAQLDQNTQRETLGPSTPSAKALGKRKAVNAEPYDTHLSLRSFGFPSSHRDPTHLQDATINSSSTLEHFRKPNPDIFIHNYDRSPSPIFPSSTATAYANTQTLSSLYTPSRSLDGDISQFVPTFANVGEEGFVDPWDMGVGRDHQDYQCTTVDPTLLGGSAMVEPEHKPSELLPDYAADFAPTDVESDADRDEMSKQSQSGAVQPQSGPAVGPSGVQNRSRSVSSSPSVTSPSVLEFPSSTENTSEREYVPSNASTFERPKRKKPALASFYVSSSDDDEPFSNLVARKHKERGLSSSSMPSDKVYVRSTKLTVERDSDISLNRKTRRASSSSPSFYVAEDLPEIVYVPSTTPASKRGPLPKAKKHSYVNEETSSDKEYVPPTKLSLQHNPPPKRKTRRASSSSFHDDNNPGIERVPSTTPAVQPEDASLQKKNQTQSSSEVALRSLPKRQRVQRQREDFINIDVYLEAEGSGTGSSIVGKIGVVAKPAQKTGAMTEVKRVNHEDWAKEEVDSYCHQCRNKTFIRKMVCPSCSTKFCFRCLSGRYPDKSFFEGAQVVWTKDCPRCEKFCNCTICCGKRGEQYVSSRRPPGKRISVVSTPTPAPIPAPAPSPMRKVQFLSVAPPVLLNNAQYWGTMYDLNGRRLGVTYASGGDLPSVGFAMPSTSRTVSIKRVFVGSVQRSWGFARQPAISDLKPLPRSKPVKLTKGKKIKNQPKMRHFIGSDKFLRYRKKSEPYDPFGELSSLSSLTSDDEDEDTPEEPETDVEVFNPESLTDRDVCRAIALNYYIVIEVHLFLLTFFIVREKIILYILLYRWDAFLLWDEVKMPPDEEKSGLMALIIGTNEKEEELENTYDEERINLQATPKMSIESTNSMKPLVEPSADPAVKPWKPPVPAHRVRRPNPKTGVVPPVKVYGFPFTDNALDTWCTNQGLFLDMDISNRASSAMQEIGLSTPWCDWDFSILWAIVKGPPEDDFGMLKVLIIGSNETPRDLRHAHNAARVAAVREIIGDLGIEPAWYWRDHSYD</sequence>
<reference evidence="7 8" key="1">
    <citation type="journal article" date="2018" name="Evol. Lett.">
        <title>Horizontal gene cluster transfer increased hallucinogenic mushroom diversity.</title>
        <authorList>
            <person name="Reynolds H.T."/>
            <person name="Vijayakumar V."/>
            <person name="Gluck-Thaler E."/>
            <person name="Korotkin H.B."/>
            <person name="Matheny P.B."/>
            <person name="Slot J.C."/>
        </authorList>
    </citation>
    <scope>NUCLEOTIDE SEQUENCE [LARGE SCALE GENOMIC DNA]</scope>
    <source>
        <strain evidence="7 8">2631</strain>
    </source>
</reference>
<evidence type="ECO:0000256" key="4">
    <source>
        <dbReference type="ARBA" id="ARBA00023242"/>
    </source>
</evidence>
<evidence type="ECO:0000259" key="6">
    <source>
        <dbReference type="Pfam" id="PF10497"/>
    </source>
</evidence>
<feature type="region of interest" description="Disordered" evidence="5">
    <location>
        <begin position="507"/>
        <end position="541"/>
    </location>
</feature>
<dbReference type="EMBL" id="NHYD01001552">
    <property type="protein sequence ID" value="PPQ90728.1"/>
    <property type="molecule type" value="Genomic_DNA"/>
</dbReference>
<feature type="region of interest" description="Disordered" evidence="5">
    <location>
        <begin position="1341"/>
        <end position="1367"/>
    </location>
</feature>
<feature type="compositionally biased region" description="Polar residues" evidence="5">
    <location>
        <begin position="1"/>
        <end position="36"/>
    </location>
</feature>
<feature type="domain" description="Zinc-finger" evidence="6">
    <location>
        <begin position="1117"/>
        <end position="1186"/>
    </location>
</feature>
<dbReference type="OrthoDB" id="298344at2759"/>
<accession>A0A409XJ19</accession>
<feature type="region of interest" description="Disordered" evidence="5">
    <location>
        <begin position="791"/>
        <end position="940"/>
    </location>
</feature>
<dbReference type="STRING" id="93625.A0A409XJ19"/>